<dbReference type="CDD" id="cd19101">
    <property type="entry name" value="AKR_unchar"/>
    <property type="match status" value="1"/>
</dbReference>
<protein>
    <recommendedName>
        <fullName evidence="1">NADP-dependent oxidoreductase domain-containing protein</fullName>
    </recommendedName>
</protein>
<dbReference type="SUPFAM" id="SSF51430">
    <property type="entry name" value="NAD(P)-linked oxidoreductase"/>
    <property type="match status" value="1"/>
</dbReference>
<sequence>MMGLAVRGASAPTITRTRRRAHVSAALPDNAVDRRSMLMGSGALLLSSSAPSTLPQLAAAQAAPVMPTAPLPNVPGLEVSRVIKGCWQLSGAHKGDPATDRTSGKAAVEDFDAFVNAGVTTFDAADHYGPAELLIGRYLAQGQPGLRDRLQIMTKVCVFDSVGMATVSRASMDLAVATCAARLGTRPDNVQFYWGSYDIPRYVDAAKYLAEGQAAGNFRALGVTNFDVKRMAQMTDAGVTLASNQLQYSLLDRRPENGMAQFCLDRGIALLPYGVLAGGLLSEKYLGAPPSSVKLDTVSKRKYAPVIGEAGGFEWYQRLLRALDGIAKKHDTTISNVAAKWVLDRPGVAGVILGARNASHAADAPVLANLQLDEADKAAISEVLAAGKKPKGDCYQWERGLGPF</sequence>
<gene>
    <name evidence="2" type="ORF">CLEI1391_LOCUS11621</name>
</gene>
<accession>A0A7S0WTY8</accession>
<name>A0A7S0WTY8_9CHLO</name>
<dbReference type="Pfam" id="PF00248">
    <property type="entry name" value="Aldo_ket_red"/>
    <property type="match status" value="1"/>
</dbReference>
<dbReference type="PROSITE" id="PS51318">
    <property type="entry name" value="TAT"/>
    <property type="match status" value="1"/>
</dbReference>
<dbReference type="InterPro" id="IPR006311">
    <property type="entry name" value="TAT_signal"/>
</dbReference>
<evidence type="ECO:0000313" key="2">
    <source>
        <dbReference type="EMBL" id="CAD8684154.1"/>
    </source>
</evidence>
<evidence type="ECO:0000259" key="1">
    <source>
        <dbReference type="Pfam" id="PF00248"/>
    </source>
</evidence>
<organism evidence="2">
    <name type="scientific">Chlamydomonas leiostraca</name>
    <dbReference type="NCBI Taxonomy" id="1034604"/>
    <lineage>
        <taxon>Eukaryota</taxon>
        <taxon>Viridiplantae</taxon>
        <taxon>Chlorophyta</taxon>
        <taxon>core chlorophytes</taxon>
        <taxon>Chlorophyceae</taxon>
        <taxon>CS clade</taxon>
        <taxon>Chlamydomonadales</taxon>
        <taxon>Chlamydomonadaceae</taxon>
        <taxon>Chlamydomonas</taxon>
    </lineage>
</organism>
<dbReference type="InterPro" id="IPR036812">
    <property type="entry name" value="NAD(P)_OxRdtase_dom_sf"/>
</dbReference>
<dbReference type="AlphaFoldDB" id="A0A7S0WTY8"/>
<dbReference type="Gene3D" id="3.20.20.100">
    <property type="entry name" value="NADP-dependent oxidoreductase domain"/>
    <property type="match status" value="1"/>
</dbReference>
<feature type="domain" description="NADP-dependent oxidoreductase" evidence="1">
    <location>
        <begin position="82"/>
        <end position="383"/>
    </location>
</feature>
<reference evidence="2" key="1">
    <citation type="submission" date="2021-01" db="EMBL/GenBank/DDBJ databases">
        <authorList>
            <person name="Corre E."/>
            <person name="Pelletier E."/>
            <person name="Niang G."/>
            <person name="Scheremetjew M."/>
            <person name="Finn R."/>
            <person name="Kale V."/>
            <person name="Holt S."/>
            <person name="Cochrane G."/>
            <person name="Meng A."/>
            <person name="Brown T."/>
            <person name="Cohen L."/>
        </authorList>
    </citation>
    <scope>NUCLEOTIDE SEQUENCE</scope>
    <source>
        <strain evidence="2">SAG 11-49</strain>
    </source>
</reference>
<dbReference type="PANTHER" id="PTHR43147:SF5">
    <property type="entry name" value="OXIDOREDUCTASE"/>
    <property type="match status" value="1"/>
</dbReference>
<dbReference type="InterPro" id="IPR023210">
    <property type="entry name" value="NADP_OxRdtase_dom"/>
</dbReference>
<dbReference type="EMBL" id="HBFB01020703">
    <property type="protein sequence ID" value="CAD8684154.1"/>
    <property type="molecule type" value="Transcribed_RNA"/>
</dbReference>
<dbReference type="PANTHER" id="PTHR43147">
    <property type="entry name" value="PROTEIN TAS"/>
    <property type="match status" value="1"/>
</dbReference>
<proteinExistence type="predicted"/>